<organism evidence="1 2">
    <name type="scientific">Pristionchus mayeri</name>
    <dbReference type="NCBI Taxonomy" id="1317129"/>
    <lineage>
        <taxon>Eukaryota</taxon>
        <taxon>Metazoa</taxon>
        <taxon>Ecdysozoa</taxon>
        <taxon>Nematoda</taxon>
        <taxon>Chromadorea</taxon>
        <taxon>Rhabditida</taxon>
        <taxon>Rhabditina</taxon>
        <taxon>Diplogasteromorpha</taxon>
        <taxon>Diplogasteroidea</taxon>
        <taxon>Neodiplogasteridae</taxon>
        <taxon>Pristionchus</taxon>
    </lineage>
</organism>
<accession>A0AAN5D1W7</accession>
<dbReference type="AlphaFoldDB" id="A0AAN5D1W7"/>
<comment type="caution">
    <text evidence="1">The sequence shown here is derived from an EMBL/GenBank/DDBJ whole genome shotgun (WGS) entry which is preliminary data.</text>
</comment>
<dbReference type="Proteomes" id="UP001328107">
    <property type="component" value="Unassembled WGS sequence"/>
</dbReference>
<dbReference type="EMBL" id="BTRK01000005">
    <property type="protein sequence ID" value="GMR55326.1"/>
    <property type="molecule type" value="Genomic_DNA"/>
</dbReference>
<evidence type="ECO:0000313" key="1">
    <source>
        <dbReference type="EMBL" id="GMR55326.1"/>
    </source>
</evidence>
<reference evidence="2" key="1">
    <citation type="submission" date="2022-10" db="EMBL/GenBank/DDBJ databases">
        <title>Genome assembly of Pristionchus species.</title>
        <authorList>
            <person name="Yoshida K."/>
            <person name="Sommer R.J."/>
        </authorList>
    </citation>
    <scope>NUCLEOTIDE SEQUENCE [LARGE SCALE GENOMIC DNA]</scope>
    <source>
        <strain evidence="2">RS5460</strain>
    </source>
</reference>
<feature type="non-terminal residue" evidence="1">
    <location>
        <position position="76"/>
    </location>
</feature>
<proteinExistence type="predicted"/>
<keyword evidence="2" id="KW-1185">Reference proteome</keyword>
<protein>
    <submittedName>
        <fullName evidence="1">Uncharacterized protein</fullName>
    </submittedName>
</protein>
<evidence type="ECO:0000313" key="2">
    <source>
        <dbReference type="Proteomes" id="UP001328107"/>
    </source>
</evidence>
<gene>
    <name evidence="1" type="ORF">PMAYCL1PPCAC_25521</name>
</gene>
<sequence length="76" mass="8749">HPNDDLSNSILHSIKSLTDIAYLTVDIRRVCINSILSNDIVENSEGNRSCFRTRHQHLDRSLVRFPMSCDDLMVHL</sequence>
<feature type="non-terminal residue" evidence="1">
    <location>
        <position position="1"/>
    </location>
</feature>
<name>A0AAN5D1W7_9BILA</name>